<dbReference type="RefSeq" id="WP_138452393.1">
    <property type="nucleotide sequence ID" value="NZ_VBUT01000013.1"/>
</dbReference>
<accession>A0A5R8NBY9</accession>
<feature type="transmembrane region" description="Helical" evidence="1">
    <location>
        <begin position="133"/>
        <end position="150"/>
    </location>
</feature>
<comment type="caution">
    <text evidence="2">The sequence shown here is derived from an EMBL/GenBank/DDBJ whole genome shotgun (WGS) entry which is preliminary data.</text>
</comment>
<dbReference type="Pfam" id="PF10067">
    <property type="entry name" value="DUF2306"/>
    <property type="match status" value="1"/>
</dbReference>
<dbReference type="EMBL" id="VBUT01000013">
    <property type="protein sequence ID" value="TLF73212.1"/>
    <property type="molecule type" value="Genomic_DNA"/>
</dbReference>
<dbReference type="InterPro" id="IPR018750">
    <property type="entry name" value="DUF2306_membrane"/>
</dbReference>
<proteinExistence type="predicted"/>
<evidence type="ECO:0000313" key="3">
    <source>
        <dbReference type="Proteomes" id="UP000306378"/>
    </source>
</evidence>
<name>A0A5R8NBY9_9NOCA</name>
<sequence length="244" mass="27425">MAVPTRHSNAVVPETNPSRWWQRPWVGPLLVLTFAFVAFSLPPYLTLDPDRSRVPDPGFAPHYPMLVVHVFCGSIAILVCGFQVWPWFRRKHPATHRRLGRWYILAGVLPAGLAGLVIGATSPFGPVARVSNVMLATLWLLTTLIGWRMARQRRFAEHRRWMIRSVALTLSIMLNRVLGAVLLLVLSPHLESTFHGDETQLVQAIAGIGTWLGWTLSLLIAEAWLERGRSPRRTESAVTGRHRA</sequence>
<feature type="transmembrane region" description="Helical" evidence="1">
    <location>
        <begin position="205"/>
        <end position="225"/>
    </location>
</feature>
<dbReference type="AlphaFoldDB" id="A0A5R8NBY9"/>
<organism evidence="2 3">
    <name type="scientific">Nocardia cyriacigeorgica</name>
    <dbReference type="NCBI Taxonomy" id="135487"/>
    <lineage>
        <taxon>Bacteria</taxon>
        <taxon>Bacillati</taxon>
        <taxon>Actinomycetota</taxon>
        <taxon>Actinomycetes</taxon>
        <taxon>Mycobacteriales</taxon>
        <taxon>Nocardiaceae</taxon>
        <taxon>Nocardia</taxon>
    </lineage>
</organism>
<keyword evidence="1" id="KW-1133">Transmembrane helix</keyword>
<reference evidence="2 3" key="1">
    <citation type="submission" date="2019-05" db="EMBL/GenBank/DDBJ databases">
        <title>Genomes sequences of two Nocardia cyriacigeorgica environmental isolates, type strains Nocardia asteroides ATCC 19247 and Nocardia cyriacigeorgica DSM 44484.</title>
        <authorList>
            <person name="Vautrin F."/>
            <person name="Bergeron E."/>
            <person name="Dubost A."/>
            <person name="Abrouk D."/>
            <person name="Rodriguez Nava V."/>
            <person name="Pujic P."/>
        </authorList>
    </citation>
    <scope>NUCLEOTIDE SEQUENCE [LARGE SCALE GENOMIC DNA]</scope>
    <source>
        <strain evidence="2 3">EML 446</strain>
    </source>
</reference>
<keyword evidence="1" id="KW-0472">Membrane</keyword>
<keyword evidence="1" id="KW-0812">Transmembrane</keyword>
<evidence type="ECO:0000313" key="2">
    <source>
        <dbReference type="EMBL" id="TLF73212.1"/>
    </source>
</evidence>
<gene>
    <name evidence="2" type="ORF">FEK34_27105</name>
</gene>
<feature type="transmembrane region" description="Helical" evidence="1">
    <location>
        <begin position="65"/>
        <end position="88"/>
    </location>
</feature>
<feature type="transmembrane region" description="Helical" evidence="1">
    <location>
        <begin position="25"/>
        <end position="45"/>
    </location>
</feature>
<evidence type="ECO:0000256" key="1">
    <source>
        <dbReference type="SAM" id="Phobius"/>
    </source>
</evidence>
<dbReference type="Proteomes" id="UP000306378">
    <property type="component" value="Unassembled WGS sequence"/>
</dbReference>
<feature type="transmembrane region" description="Helical" evidence="1">
    <location>
        <begin position="100"/>
        <end position="121"/>
    </location>
</feature>
<feature type="transmembrane region" description="Helical" evidence="1">
    <location>
        <begin position="162"/>
        <end position="185"/>
    </location>
</feature>
<protein>
    <submittedName>
        <fullName evidence="2">DUF2306 domain-containing protein</fullName>
    </submittedName>
</protein>